<evidence type="ECO:0000256" key="1">
    <source>
        <dbReference type="SAM" id="MobiDB-lite"/>
    </source>
</evidence>
<feature type="domain" description="Transglutaminase-like" evidence="2">
    <location>
        <begin position="93"/>
        <end position="147"/>
    </location>
</feature>
<organism evidence="3 4">
    <name type="scientific">Reyranella humidisoli</name>
    <dbReference type="NCBI Taxonomy" id="2849149"/>
    <lineage>
        <taxon>Bacteria</taxon>
        <taxon>Pseudomonadati</taxon>
        <taxon>Pseudomonadota</taxon>
        <taxon>Alphaproteobacteria</taxon>
        <taxon>Hyphomicrobiales</taxon>
        <taxon>Reyranellaceae</taxon>
        <taxon>Reyranella</taxon>
    </lineage>
</organism>
<feature type="region of interest" description="Disordered" evidence="1">
    <location>
        <begin position="243"/>
        <end position="264"/>
    </location>
</feature>
<feature type="region of interest" description="Disordered" evidence="1">
    <location>
        <begin position="1"/>
        <end position="20"/>
    </location>
</feature>
<comment type="caution">
    <text evidence="3">The sequence shown here is derived from an EMBL/GenBank/DDBJ whole genome shotgun (WGS) entry which is preliminary data.</text>
</comment>
<dbReference type="Pfam" id="PF01841">
    <property type="entry name" value="Transglut_core"/>
    <property type="match status" value="1"/>
</dbReference>
<evidence type="ECO:0000313" key="4">
    <source>
        <dbReference type="Proteomes" id="UP000727907"/>
    </source>
</evidence>
<dbReference type="EMBL" id="JAHOPB010000001">
    <property type="protein sequence ID" value="MBU8872738.1"/>
    <property type="molecule type" value="Genomic_DNA"/>
</dbReference>
<evidence type="ECO:0000259" key="2">
    <source>
        <dbReference type="Pfam" id="PF01841"/>
    </source>
</evidence>
<accession>A0ABS6IDS3</accession>
<name>A0ABS6IDS3_9HYPH</name>
<dbReference type="InterPro" id="IPR002931">
    <property type="entry name" value="Transglutaminase-like"/>
</dbReference>
<keyword evidence="4" id="KW-1185">Reference proteome</keyword>
<proteinExistence type="predicted"/>
<gene>
    <name evidence="3" type="ORF">KQ910_03140</name>
</gene>
<dbReference type="RefSeq" id="WP_216957032.1">
    <property type="nucleotide sequence ID" value="NZ_JAHOPB010000001.1"/>
</dbReference>
<dbReference type="Proteomes" id="UP000727907">
    <property type="component" value="Unassembled WGS sequence"/>
</dbReference>
<protein>
    <submittedName>
        <fullName evidence="3">Transglutaminase domain-containing protein</fullName>
    </submittedName>
</protein>
<evidence type="ECO:0000313" key="3">
    <source>
        <dbReference type="EMBL" id="MBU8872738.1"/>
    </source>
</evidence>
<sequence>MENPERWRQHGPMSEPGRGPLGFDRLPADVGALCRIVQGVLLHSDWIAAYGVDAAQLRTVSRETLPLVDRLRQIADLDGGVLTAGRPPDRRAVGTCRDYALMLCGMLRQQGVPARVRCGFAAYFSGEWEDHWICEYWREGRWHRADAQLDPVIAPRLGIGFDLADLPDDMFVTAGEAWRRCRSGEADPESFGHGQQASGLWFVRVNVVRDLHSVNGRETSDWDTWRQATAAHHVLSDAECGETDGIAAQPERASAAPRPPWLGR</sequence>
<reference evidence="3 4" key="1">
    <citation type="submission" date="2021-06" db="EMBL/GenBank/DDBJ databases">
        <authorList>
            <person name="Lee D.H."/>
        </authorList>
    </citation>
    <scope>NUCLEOTIDE SEQUENCE [LARGE SCALE GENOMIC DNA]</scope>
    <source>
        <strain evidence="3 4">MMS21-HV4-11</strain>
    </source>
</reference>